<accession>A0AAI8YTX8</accession>
<feature type="region of interest" description="Disordered" evidence="1">
    <location>
        <begin position="34"/>
        <end position="66"/>
    </location>
</feature>
<sequence>MNRYRAGGPSKAAPTTLCQKCLKRGVLQLPMIRSKPAVQSETTHRTRNEDGDQSLTHQTRTPYRPFPLTAPLRALLHRVEGEEKTRLGSGAEMALVAKARKAADGKGPMVVRNMGLAGIHLQGDIESEMRLRRDRGAVEWFPGLGLGRRTEQRPIQHEVLELPSTGGMLEATLPESDRRCENGV</sequence>
<protein>
    <submittedName>
        <fullName evidence="2">Uncharacterized protein</fullName>
    </submittedName>
</protein>
<organism evidence="2 3">
    <name type="scientific">Lecanosticta acicola</name>
    <dbReference type="NCBI Taxonomy" id="111012"/>
    <lineage>
        <taxon>Eukaryota</taxon>
        <taxon>Fungi</taxon>
        <taxon>Dikarya</taxon>
        <taxon>Ascomycota</taxon>
        <taxon>Pezizomycotina</taxon>
        <taxon>Dothideomycetes</taxon>
        <taxon>Dothideomycetidae</taxon>
        <taxon>Mycosphaerellales</taxon>
        <taxon>Mycosphaerellaceae</taxon>
        <taxon>Lecanosticta</taxon>
    </lineage>
</organism>
<reference evidence="2" key="1">
    <citation type="submission" date="2023-11" db="EMBL/GenBank/DDBJ databases">
        <authorList>
            <person name="Alioto T."/>
            <person name="Alioto T."/>
            <person name="Gomez Garrido J."/>
        </authorList>
    </citation>
    <scope>NUCLEOTIDE SEQUENCE</scope>
</reference>
<dbReference type="AlphaFoldDB" id="A0AAI8YTX8"/>
<dbReference type="EMBL" id="CAVMBE010000008">
    <property type="protein sequence ID" value="CAK3866947.1"/>
    <property type="molecule type" value="Genomic_DNA"/>
</dbReference>
<keyword evidence="3" id="KW-1185">Reference proteome</keyword>
<name>A0AAI8YTX8_9PEZI</name>
<proteinExistence type="predicted"/>
<comment type="caution">
    <text evidence="2">The sequence shown here is derived from an EMBL/GenBank/DDBJ whole genome shotgun (WGS) entry which is preliminary data.</text>
</comment>
<evidence type="ECO:0000313" key="2">
    <source>
        <dbReference type="EMBL" id="CAK3866947.1"/>
    </source>
</evidence>
<evidence type="ECO:0000313" key="3">
    <source>
        <dbReference type="Proteomes" id="UP001296104"/>
    </source>
</evidence>
<gene>
    <name evidence="2" type="ORF">LECACI_7A001916</name>
</gene>
<dbReference type="Proteomes" id="UP001296104">
    <property type="component" value="Unassembled WGS sequence"/>
</dbReference>
<evidence type="ECO:0000256" key="1">
    <source>
        <dbReference type="SAM" id="MobiDB-lite"/>
    </source>
</evidence>